<dbReference type="InterPro" id="IPR004291">
    <property type="entry name" value="Transposase_IS66_central"/>
</dbReference>
<dbReference type="InterPro" id="IPR019993">
    <property type="entry name" value="RecB_nuclease_TM0106_put"/>
</dbReference>
<dbReference type="RefSeq" id="WP_166104885.1">
    <property type="nucleotide sequence ID" value="NZ_CP096255.1"/>
</dbReference>
<dbReference type="NCBIfam" id="TIGR03491">
    <property type="entry name" value="TM0106 family RecB-like putative nuclease"/>
    <property type="match status" value="1"/>
</dbReference>
<dbReference type="Pfam" id="PF13482">
    <property type="entry name" value="RNase_H_2"/>
    <property type="match status" value="1"/>
</dbReference>
<sequence length="768" mass="86822">MESRHVVTAATFAAYLKCPTKALLLARGEKPFDEFFADIERKISTAHSKTIRTFSPVKFCSLTRGRTKTTNAFVDSETSYYTTCSSGVIEGIDRPKKPEPGYRYVPILHSPWDKVRRSDSLIVSFCALAIEQATGTEVPPLGKIIFGDPERARTIKITDLLPKTRQIIAAIEQAININEPPPILLNKHCPVCDFQSRCRGIAIDRDDLSLLGTMSEKERTKCAETGITTITQLSYRYRPRRRKRVKSTHSRTNSSLKHDHRLKALAIKKSQIHVVGSPALSIEGTPVFIDVEGAPDRDFYYLIGLRYQMDSKAVERSLWADGPEDEFGIWDEFLHTLKKIDNPRLIHYGAYESRFLKLMQERWKPRDEDSEFVEQIVDRSTNLISSIYGKIYFPTYTNGLKEIARWLGFDWTWPQATGGGALLLRRLWELSRESRLQRQLVGYNIEDCRAVEIVADAIGLICGNDDQHDASKLKAVNVSVLEVGFQRTFGKFSSVLPEFEKINAAAYWDYQRSKVYVRTDKLIPQSIRKASKPINTVAVEKAILVDDRPALCPKCGSSKVWIAVGASNVIYDLKFTRRGIKRWAVRYHYNNFKCGACKAQMTPYAAGSKYGDNLRAYIAYLLIEMRLSHEKISDHLATVFDIPILGTMVNTVKQQIAQKYEPAYRAILAQIASGPVVHADETKGVVYGGGHYVWIFASFSSVAYVYSPTRDASTLNGALAGFDGVLVSDFYSGYESVPCRQQKCLIHLMRDINEDLLKQGMSRVLLNF</sequence>
<dbReference type="PANTHER" id="PTHR33678:SF2">
    <property type="match status" value="1"/>
</dbReference>
<dbReference type="PANTHER" id="PTHR33678">
    <property type="entry name" value="BLL1576 PROTEIN"/>
    <property type="match status" value="1"/>
</dbReference>
<dbReference type="InterPro" id="IPR052344">
    <property type="entry name" value="Transposase-related"/>
</dbReference>
<name>A0A8T5VVR8_9BRAD</name>
<proteinExistence type="predicted"/>
<reference evidence="1" key="1">
    <citation type="journal article" date="2017" name="Syst. Appl. Microbiol.">
        <title>Soybeans inoculated with root zone soils of Canadian native legumes harbour diverse and novel Bradyrhizobium spp. that possess agricultural potential.</title>
        <authorList>
            <person name="Bromfield E.S.P."/>
            <person name="Cloutier S."/>
            <person name="Tambong J.T."/>
            <person name="Tran Thi T.V."/>
        </authorList>
    </citation>
    <scope>NUCLEOTIDE SEQUENCE</scope>
    <source>
        <strain evidence="1">1S5</strain>
    </source>
</reference>
<evidence type="ECO:0000313" key="2">
    <source>
        <dbReference type="Proteomes" id="UP000551709"/>
    </source>
</evidence>
<reference evidence="1" key="2">
    <citation type="submission" date="2022-04" db="EMBL/GenBank/DDBJ databases">
        <authorList>
            <person name="Bromfield E.S.P."/>
            <person name="Cloutier S."/>
        </authorList>
    </citation>
    <scope>NUCLEOTIDE SEQUENCE</scope>
    <source>
        <strain evidence="1">1S5</strain>
    </source>
</reference>
<evidence type="ECO:0000313" key="1">
    <source>
        <dbReference type="EMBL" id="UPT88429.1"/>
    </source>
</evidence>
<protein>
    <submittedName>
        <fullName evidence="1">TM0106 family RecB-like putative nuclease</fullName>
    </submittedName>
</protein>
<accession>A0A8T5VVR8</accession>
<dbReference type="InterPro" id="IPR038720">
    <property type="entry name" value="YprB_RNase_H-like_dom"/>
</dbReference>
<gene>
    <name evidence="1" type="ORF">HAP41_0000004660</name>
</gene>
<dbReference type="Proteomes" id="UP000551709">
    <property type="component" value="Chromosome"/>
</dbReference>
<dbReference type="Pfam" id="PF03050">
    <property type="entry name" value="DDE_Tnp_IS66"/>
    <property type="match status" value="1"/>
</dbReference>
<dbReference type="AlphaFoldDB" id="A0A8T5VVR8"/>
<organism evidence="1 2">
    <name type="scientific">Bradyrhizobium barranii subsp. apii</name>
    <dbReference type="NCBI Taxonomy" id="2819348"/>
    <lineage>
        <taxon>Bacteria</taxon>
        <taxon>Pseudomonadati</taxon>
        <taxon>Pseudomonadota</taxon>
        <taxon>Alphaproteobacteria</taxon>
        <taxon>Hyphomicrobiales</taxon>
        <taxon>Nitrobacteraceae</taxon>
        <taxon>Bradyrhizobium</taxon>
        <taxon>Bradyrhizobium barranii</taxon>
    </lineage>
</organism>
<dbReference type="EMBL" id="CP096255">
    <property type="protein sequence ID" value="UPT88429.1"/>
    <property type="molecule type" value="Genomic_DNA"/>
</dbReference>